<evidence type="ECO:0000313" key="8">
    <source>
        <dbReference type="Proteomes" id="UP000460272"/>
    </source>
</evidence>
<reference evidence="7 8" key="1">
    <citation type="submission" date="2018-11" db="EMBL/GenBank/DDBJ databases">
        <title>Trebonia kvetii gen.nov., sp.nov., a novel acidophilic actinobacterium, and proposal of the new actinobacterial family Treboniaceae fam. nov.</title>
        <authorList>
            <person name="Rapoport D."/>
            <person name="Sagova-Mareckova M."/>
            <person name="Sedlacek I."/>
            <person name="Provaznik J."/>
            <person name="Kralova S."/>
            <person name="Pavlinic D."/>
            <person name="Benes V."/>
            <person name="Kopecky J."/>
        </authorList>
    </citation>
    <scope>NUCLEOTIDE SEQUENCE [LARGE SCALE GENOMIC DNA]</scope>
    <source>
        <strain evidence="7 8">15Tr583</strain>
    </source>
</reference>
<feature type="region of interest" description="Disordered" evidence="5">
    <location>
        <begin position="88"/>
        <end position="127"/>
    </location>
</feature>
<dbReference type="SUPFAM" id="SSF52540">
    <property type="entry name" value="P-loop containing nucleoside triphosphate hydrolases"/>
    <property type="match status" value="1"/>
</dbReference>
<evidence type="ECO:0000256" key="1">
    <source>
        <dbReference type="ARBA" id="ARBA00006930"/>
    </source>
</evidence>
<dbReference type="GO" id="GO:0016887">
    <property type="term" value="F:ATP hydrolysis activity"/>
    <property type="evidence" value="ECO:0007669"/>
    <property type="project" value="InterPro"/>
</dbReference>
<comment type="subunit">
    <text evidence="2">Heterodimer of SbcC and SbcD.</text>
</comment>
<gene>
    <name evidence="7" type="ORF">EAS64_33100</name>
</gene>
<evidence type="ECO:0000313" key="7">
    <source>
        <dbReference type="EMBL" id="TVZ01134.1"/>
    </source>
</evidence>
<dbReference type="PANTHER" id="PTHR32114:SF2">
    <property type="entry name" value="ABC TRANSPORTER ABCH.3"/>
    <property type="match status" value="1"/>
</dbReference>
<evidence type="ECO:0000259" key="6">
    <source>
        <dbReference type="Pfam" id="PF13476"/>
    </source>
</evidence>
<organism evidence="7 8">
    <name type="scientific">Trebonia kvetii</name>
    <dbReference type="NCBI Taxonomy" id="2480626"/>
    <lineage>
        <taxon>Bacteria</taxon>
        <taxon>Bacillati</taxon>
        <taxon>Actinomycetota</taxon>
        <taxon>Actinomycetes</taxon>
        <taxon>Streptosporangiales</taxon>
        <taxon>Treboniaceae</taxon>
        <taxon>Trebonia</taxon>
    </lineage>
</organism>
<evidence type="ECO:0000256" key="3">
    <source>
        <dbReference type="ARBA" id="ARBA00013368"/>
    </source>
</evidence>
<dbReference type="InterPro" id="IPR025662">
    <property type="entry name" value="Sigma_54_int_dom_ATP-bd_1"/>
</dbReference>
<evidence type="ECO:0000256" key="4">
    <source>
        <dbReference type="SAM" id="Coils"/>
    </source>
</evidence>
<comment type="similarity">
    <text evidence="1">Belongs to the SMC family. SbcC subfamily.</text>
</comment>
<name>A0A6P2BQ58_9ACTN</name>
<dbReference type="PROSITE" id="PS00675">
    <property type="entry name" value="SIGMA54_INTERACT_1"/>
    <property type="match status" value="1"/>
</dbReference>
<dbReference type="GO" id="GO:0006302">
    <property type="term" value="P:double-strand break repair"/>
    <property type="evidence" value="ECO:0007669"/>
    <property type="project" value="InterPro"/>
</dbReference>
<feature type="coiled-coil region" evidence="4">
    <location>
        <begin position="637"/>
        <end position="682"/>
    </location>
</feature>
<feature type="region of interest" description="Disordered" evidence="5">
    <location>
        <begin position="494"/>
        <end position="526"/>
    </location>
</feature>
<sequence length="960" mass="101346">MRPHRLRVTAFGAFAAAEQVVFDDLDGLFLLHGETGAGKTTLLDAIAFALYGRVPGERGSARRLRSDHAAAGVATEVELEATIGGRRLRITRRPEQDRPRRSGGGTTKDQASIRLAEQDRDGGWTVTSSRLGEADREIADLMGMSAEQFFQVVLLPQGQFAQFLHARAQEKEALLQKLFGTDRFSQVEDWLADRRRATDKEVSTAEDSVALLVAQLAQAADVEVPESASALPHEAVGLHDTLTPDSGDVSRTPSGWQGIWASGLSRAAVAEQEAAAALVAARKADLETALAAMAHAERLADRQRRRQGALLRQRDLQDATPELQRLPGDQASLRAAGQAQQAQVGRLEALRAVARQADVEDESATTARARAAGIEDDLEDLTADVQRLRGARPEAEQARDEAARAAGALPAVRARADSARLVASDAAALVAEHGRRGELREAHLTAREEAVAAQAEALRIRAARIDGMRAELAAQMTDESPCPVCGSLDHPDPVDAESFPPVSRSEEDTAVAHADEAARAADQAGQRVAAVDAVIADLTRRLTAARFFESHPTIAETPPADEPSTHPADEPSTHRRNAAAAKARAPRAAGTDDAPVLRAEALAGAVRAAEAGADLLEAEASLLSASAATLSARQGELDDLDRSIAAGQARLAELTEQRLAAIAEAEAAESRAARNRAELAARLGDAGDLADAIAHATRLADVLIEAAAVAGQLADPELDVALDPPAPVAEAAAAAGTAHQAHDEANTALGTARHRARQLAELRPRLDQALRALGPLRERAGQIRQLADLAEGRGANQYKMTLSSFVLAARLEEVAAAASERLRTMTAGRYSLVHSDARKGNAKAGLSLLACDAWTGIDRDTATLSGGETFLASLSLALGLADVVTAESAGTPMEALFVDEGFGTLDEETLDEVMNVLDGLRAGGRIVGIVSHVAELRQRIPARIHVRKTRSGSHVEVNSG</sequence>
<dbReference type="Proteomes" id="UP000460272">
    <property type="component" value="Unassembled WGS sequence"/>
</dbReference>
<dbReference type="InterPro" id="IPR038729">
    <property type="entry name" value="Rad50/SbcC_AAA"/>
</dbReference>
<evidence type="ECO:0000256" key="5">
    <source>
        <dbReference type="SAM" id="MobiDB-lite"/>
    </source>
</evidence>
<dbReference type="AlphaFoldDB" id="A0A6P2BQ58"/>
<dbReference type="EMBL" id="RPFW01000007">
    <property type="protein sequence ID" value="TVZ01134.1"/>
    <property type="molecule type" value="Genomic_DNA"/>
</dbReference>
<dbReference type="PANTHER" id="PTHR32114">
    <property type="entry name" value="ABC TRANSPORTER ABCH.3"/>
    <property type="match status" value="1"/>
</dbReference>
<comment type="caution">
    <text evidence="7">The sequence shown here is derived from an EMBL/GenBank/DDBJ whole genome shotgun (WGS) entry which is preliminary data.</text>
</comment>
<dbReference type="RefSeq" id="WP_145859461.1">
    <property type="nucleotide sequence ID" value="NZ_RPFW01000007.1"/>
</dbReference>
<dbReference type="Gene3D" id="3.40.50.300">
    <property type="entry name" value="P-loop containing nucleotide triphosphate hydrolases"/>
    <property type="match status" value="2"/>
</dbReference>
<feature type="region of interest" description="Disordered" evidence="5">
    <location>
        <begin position="551"/>
        <end position="592"/>
    </location>
</feature>
<proteinExistence type="inferred from homology"/>
<feature type="coiled-coil region" evidence="4">
    <location>
        <begin position="364"/>
        <end position="398"/>
    </location>
</feature>
<keyword evidence="4" id="KW-0175">Coiled coil</keyword>
<evidence type="ECO:0000256" key="2">
    <source>
        <dbReference type="ARBA" id="ARBA00011322"/>
    </source>
</evidence>
<dbReference type="InterPro" id="IPR027417">
    <property type="entry name" value="P-loop_NTPase"/>
</dbReference>
<protein>
    <recommendedName>
        <fullName evidence="3">Nuclease SbcCD subunit C</fullName>
    </recommendedName>
</protein>
<feature type="compositionally biased region" description="Basic and acidic residues" evidence="5">
    <location>
        <begin position="563"/>
        <end position="573"/>
    </location>
</feature>
<dbReference type="Pfam" id="PF13476">
    <property type="entry name" value="AAA_23"/>
    <property type="match status" value="1"/>
</dbReference>
<feature type="domain" description="Rad50/SbcC-type AAA" evidence="6">
    <location>
        <begin position="5"/>
        <end position="181"/>
    </location>
</feature>
<accession>A0A6P2BQ58</accession>
<feature type="compositionally biased region" description="Low complexity" evidence="5">
    <location>
        <begin position="578"/>
        <end position="589"/>
    </location>
</feature>
<dbReference type="OrthoDB" id="9795626at2"/>
<keyword evidence="8" id="KW-1185">Reference proteome</keyword>
<dbReference type="Pfam" id="PF13558">
    <property type="entry name" value="SbcC_Walker_B"/>
    <property type="match status" value="1"/>
</dbReference>